<dbReference type="InterPro" id="IPR036955">
    <property type="entry name" value="AP2/ERF_dom_sf"/>
</dbReference>
<dbReference type="Proteomes" id="UP000652761">
    <property type="component" value="Unassembled WGS sequence"/>
</dbReference>
<keyword evidence="3" id="KW-0805">Transcription regulation</keyword>
<evidence type="ECO:0000259" key="10">
    <source>
        <dbReference type="PROSITE" id="PS51032"/>
    </source>
</evidence>
<dbReference type="GO" id="GO:0003700">
    <property type="term" value="F:DNA-binding transcription factor activity"/>
    <property type="evidence" value="ECO:0007669"/>
    <property type="project" value="InterPro"/>
</dbReference>
<feature type="domain" description="AP2/ERF" evidence="10">
    <location>
        <begin position="220"/>
        <end position="277"/>
    </location>
</feature>
<evidence type="ECO:0000256" key="5">
    <source>
        <dbReference type="ARBA" id="ARBA00023159"/>
    </source>
</evidence>
<feature type="compositionally biased region" description="Low complexity" evidence="9">
    <location>
        <begin position="83"/>
        <end position="98"/>
    </location>
</feature>
<dbReference type="AlphaFoldDB" id="A0A843VKM9"/>
<dbReference type="PANTHER" id="PTHR31657">
    <property type="entry name" value="ETHYLENE-RESPONSIVE TRANSCRIPTION FACTOR ERF061"/>
    <property type="match status" value="1"/>
</dbReference>
<keyword evidence="4" id="KW-0238">DNA-binding</keyword>
<dbReference type="InterPro" id="IPR001471">
    <property type="entry name" value="AP2/ERF_dom"/>
</dbReference>
<feature type="compositionally biased region" description="Basic and acidic residues" evidence="9">
    <location>
        <begin position="34"/>
        <end position="53"/>
    </location>
</feature>
<dbReference type="Pfam" id="PF00847">
    <property type="entry name" value="AP2"/>
    <property type="match status" value="1"/>
</dbReference>
<evidence type="ECO:0000256" key="3">
    <source>
        <dbReference type="ARBA" id="ARBA00023015"/>
    </source>
</evidence>
<evidence type="ECO:0000256" key="2">
    <source>
        <dbReference type="ARBA" id="ARBA00022745"/>
    </source>
</evidence>
<organism evidence="11 12">
    <name type="scientific">Colocasia esculenta</name>
    <name type="common">Wild taro</name>
    <name type="synonym">Arum esculentum</name>
    <dbReference type="NCBI Taxonomy" id="4460"/>
    <lineage>
        <taxon>Eukaryota</taxon>
        <taxon>Viridiplantae</taxon>
        <taxon>Streptophyta</taxon>
        <taxon>Embryophyta</taxon>
        <taxon>Tracheophyta</taxon>
        <taxon>Spermatophyta</taxon>
        <taxon>Magnoliopsida</taxon>
        <taxon>Liliopsida</taxon>
        <taxon>Araceae</taxon>
        <taxon>Aroideae</taxon>
        <taxon>Colocasieae</taxon>
        <taxon>Colocasia</taxon>
    </lineage>
</organism>
<keyword evidence="2" id="KW-0936">Ethylene signaling pathway</keyword>
<dbReference type="FunFam" id="3.30.730.10:FF:000001">
    <property type="entry name" value="Ethylene-responsive transcription factor 2"/>
    <property type="match status" value="1"/>
</dbReference>
<protein>
    <recommendedName>
        <fullName evidence="10">AP2/ERF domain-containing protein</fullName>
    </recommendedName>
</protein>
<evidence type="ECO:0000256" key="9">
    <source>
        <dbReference type="SAM" id="MobiDB-lite"/>
    </source>
</evidence>
<dbReference type="PANTHER" id="PTHR31657:SF19">
    <property type="entry name" value="ETHYLENE-RESPONSIVE TRANSCRIPTION FACTOR ERF053"/>
    <property type="match status" value="1"/>
</dbReference>
<evidence type="ECO:0000256" key="4">
    <source>
        <dbReference type="ARBA" id="ARBA00023125"/>
    </source>
</evidence>
<evidence type="ECO:0000313" key="12">
    <source>
        <dbReference type="Proteomes" id="UP000652761"/>
    </source>
</evidence>
<dbReference type="InterPro" id="IPR016177">
    <property type="entry name" value="DNA-bd_dom_sf"/>
</dbReference>
<feature type="compositionally biased region" description="Low complexity" evidence="9">
    <location>
        <begin position="333"/>
        <end position="344"/>
    </location>
</feature>
<gene>
    <name evidence="11" type="ORF">Taro_026450</name>
</gene>
<dbReference type="PROSITE" id="PS51032">
    <property type="entry name" value="AP2_ERF"/>
    <property type="match status" value="1"/>
</dbReference>
<reference evidence="11" key="1">
    <citation type="submission" date="2017-07" db="EMBL/GenBank/DDBJ databases">
        <title>Taro Niue Genome Assembly and Annotation.</title>
        <authorList>
            <person name="Atibalentja N."/>
            <person name="Keating K."/>
            <person name="Fields C.J."/>
        </authorList>
    </citation>
    <scope>NUCLEOTIDE SEQUENCE</scope>
    <source>
        <strain evidence="11">Niue_2</strain>
        <tissue evidence="11">Leaf</tissue>
    </source>
</reference>
<evidence type="ECO:0000313" key="11">
    <source>
        <dbReference type="EMBL" id="MQL93804.1"/>
    </source>
</evidence>
<keyword evidence="6" id="KW-0804">Transcription</keyword>
<dbReference type="GO" id="GO:0009873">
    <property type="term" value="P:ethylene-activated signaling pathway"/>
    <property type="evidence" value="ECO:0007669"/>
    <property type="project" value="UniProtKB-KW"/>
</dbReference>
<dbReference type="InterPro" id="IPR051758">
    <property type="entry name" value="ERF/AP2-like"/>
</dbReference>
<comment type="caution">
    <text evidence="11">The sequence shown here is derived from an EMBL/GenBank/DDBJ whole genome shotgun (WGS) entry which is preliminary data.</text>
</comment>
<dbReference type="Gene3D" id="3.30.730.10">
    <property type="entry name" value="AP2/ERF domain"/>
    <property type="match status" value="1"/>
</dbReference>
<sequence length="460" mass="50008">MEGSREGSGRVPSRLGMSAAVAGEQHERRRSHKGKELASLKLEKLSHGEEQLQHRPAPVFEEAMPVSPRPLKKIRSPERRRLPSSSPQSSPTSCPATPAAASHLFPFACEGPSQAAAVPFLPPQQQQQQMISFAYNHQYQQQIAAAGGYPPFAVEAAALPQQQQQRHQEQLLRYWSEALNLSPRGHMMMMNRLAGQDGGRRAAPLPYLFRPPPAAAPTKLYRGVRQRHWGKWVAEIRLPRNRTRLWLGTFDTAEDAALAYDREAFKLRGENARLNFPNLFLGKNSPAAAAASSSSSIDPEGAQPLQQPQAPDDSAVSDAHLRPPAEEDDAEDNAAAAGVAAGDQEPSEEPTAQPHLSPETAALQGGTTGAQAMWGDMVHDVAWINEWGPGSSVWDDIEEANSLLLRSHLPAMNIPSSEMSTYDAVMAAAMPTADTLHQDATYSASSASNSSSPMFMWMDP</sequence>
<feature type="region of interest" description="Disordered" evidence="9">
    <location>
        <begin position="1"/>
        <end position="98"/>
    </location>
</feature>
<dbReference type="CDD" id="cd00018">
    <property type="entry name" value="AP2"/>
    <property type="match status" value="1"/>
</dbReference>
<keyword evidence="5" id="KW-0010">Activator</keyword>
<dbReference type="OrthoDB" id="771648at2759"/>
<dbReference type="SMART" id="SM00380">
    <property type="entry name" value="AP2"/>
    <property type="match status" value="1"/>
</dbReference>
<keyword evidence="12" id="KW-1185">Reference proteome</keyword>
<evidence type="ECO:0000256" key="6">
    <source>
        <dbReference type="ARBA" id="ARBA00023163"/>
    </source>
</evidence>
<proteinExistence type="inferred from homology"/>
<comment type="similarity">
    <text evidence="8">Belongs to the AP2/ERF transcription factor family. ERF subfamily.</text>
</comment>
<comment type="subcellular location">
    <subcellularLocation>
        <location evidence="1">Nucleus</location>
    </subcellularLocation>
</comment>
<evidence type="ECO:0000256" key="7">
    <source>
        <dbReference type="ARBA" id="ARBA00023242"/>
    </source>
</evidence>
<dbReference type="GO" id="GO:0005634">
    <property type="term" value="C:nucleus"/>
    <property type="evidence" value="ECO:0007669"/>
    <property type="project" value="UniProtKB-SubCell"/>
</dbReference>
<dbReference type="GO" id="GO:0000976">
    <property type="term" value="F:transcription cis-regulatory region binding"/>
    <property type="evidence" value="ECO:0007669"/>
    <property type="project" value="UniProtKB-ARBA"/>
</dbReference>
<dbReference type="EMBL" id="NMUH01001598">
    <property type="protein sequence ID" value="MQL93804.1"/>
    <property type="molecule type" value="Genomic_DNA"/>
</dbReference>
<feature type="region of interest" description="Disordered" evidence="9">
    <location>
        <begin position="289"/>
        <end position="363"/>
    </location>
</feature>
<feature type="compositionally biased region" description="Low complexity" evidence="9">
    <location>
        <begin position="289"/>
        <end position="311"/>
    </location>
</feature>
<evidence type="ECO:0000256" key="1">
    <source>
        <dbReference type="ARBA" id="ARBA00004123"/>
    </source>
</evidence>
<dbReference type="PRINTS" id="PR00367">
    <property type="entry name" value="ETHRSPELEMNT"/>
</dbReference>
<accession>A0A843VKM9</accession>
<name>A0A843VKM9_COLES</name>
<keyword evidence="7" id="KW-0539">Nucleus</keyword>
<evidence type="ECO:0000256" key="8">
    <source>
        <dbReference type="ARBA" id="ARBA00024343"/>
    </source>
</evidence>
<dbReference type="SUPFAM" id="SSF54171">
    <property type="entry name" value="DNA-binding domain"/>
    <property type="match status" value="1"/>
</dbReference>